<comment type="catalytic activity">
    <reaction evidence="1">
        <text>ATP + protein L-histidine = ADP + protein N-phospho-L-histidine.</text>
        <dbReference type="EC" id="2.7.13.3"/>
    </reaction>
</comment>
<evidence type="ECO:0000256" key="2">
    <source>
        <dbReference type="ARBA" id="ARBA00012438"/>
    </source>
</evidence>
<evidence type="ECO:0000256" key="5">
    <source>
        <dbReference type="ARBA" id="ARBA00022741"/>
    </source>
</evidence>
<reference evidence="12" key="1">
    <citation type="journal article" date="2019" name="Int. J. Syst. Evol. Microbiol.">
        <title>The Global Catalogue of Microorganisms (GCM) 10K type strain sequencing project: providing services to taxonomists for standard genome sequencing and annotation.</title>
        <authorList>
            <consortium name="The Broad Institute Genomics Platform"/>
            <consortium name="The Broad Institute Genome Sequencing Center for Infectious Disease"/>
            <person name="Wu L."/>
            <person name="Ma J."/>
        </authorList>
    </citation>
    <scope>NUCLEOTIDE SEQUENCE [LARGE SCALE GENOMIC DNA]</scope>
    <source>
        <strain evidence="12">JCM 14303</strain>
    </source>
</reference>
<organism evidence="11 12">
    <name type="scientific">Kribbella lupini</name>
    <dbReference type="NCBI Taxonomy" id="291602"/>
    <lineage>
        <taxon>Bacteria</taxon>
        <taxon>Bacillati</taxon>
        <taxon>Actinomycetota</taxon>
        <taxon>Actinomycetes</taxon>
        <taxon>Propionibacteriales</taxon>
        <taxon>Kribbellaceae</taxon>
        <taxon>Kribbella</taxon>
    </lineage>
</organism>
<dbReference type="EMBL" id="BAAANC010000002">
    <property type="protein sequence ID" value="GAA1533872.1"/>
    <property type="molecule type" value="Genomic_DNA"/>
</dbReference>
<keyword evidence="9" id="KW-0472">Membrane</keyword>
<dbReference type="CDD" id="cd16917">
    <property type="entry name" value="HATPase_UhpB-NarQ-NarX-like"/>
    <property type="match status" value="1"/>
</dbReference>
<dbReference type="Pfam" id="PF02518">
    <property type="entry name" value="HATPase_c"/>
    <property type="match status" value="1"/>
</dbReference>
<dbReference type="InterPro" id="IPR050482">
    <property type="entry name" value="Sensor_HK_TwoCompSys"/>
</dbReference>
<dbReference type="PANTHER" id="PTHR24421">
    <property type="entry name" value="NITRATE/NITRITE SENSOR PROTEIN NARX-RELATED"/>
    <property type="match status" value="1"/>
</dbReference>
<evidence type="ECO:0000313" key="12">
    <source>
        <dbReference type="Proteomes" id="UP001500363"/>
    </source>
</evidence>
<dbReference type="PROSITE" id="PS50109">
    <property type="entry name" value="HIS_KIN"/>
    <property type="match status" value="1"/>
</dbReference>
<evidence type="ECO:0000256" key="3">
    <source>
        <dbReference type="ARBA" id="ARBA00022553"/>
    </source>
</evidence>
<keyword evidence="4" id="KW-0808">Transferase</keyword>
<evidence type="ECO:0000256" key="1">
    <source>
        <dbReference type="ARBA" id="ARBA00000085"/>
    </source>
</evidence>
<evidence type="ECO:0000256" key="9">
    <source>
        <dbReference type="SAM" id="Phobius"/>
    </source>
</evidence>
<comment type="caution">
    <text evidence="11">The sequence shown here is derived from an EMBL/GenBank/DDBJ whole genome shotgun (WGS) entry which is preliminary data.</text>
</comment>
<dbReference type="Gene3D" id="3.30.565.10">
    <property type="entry name" value="Histidine kinase-like ATPase, C-terminal domain"/>
    <property type="match status" value="1"/>
</dbReference>
<gene>
    <name evidence="11" type="ORF">GCM10009741_40200</name>
</gene>
<evidence type="ECO:0000259" key="10">
    <source>
        <dbReference type="PROSITE" id="PS50109"/>
    </source>
</evidence>
<dbReference type="EC" id="2.7.13.3" evidence="2"/>
<dbReference type="Pfam" id="PF07730">
    <property type="entry name" value="HisKA_3"/>
    <property type="match status" value="1"/>
</dbReference>
<keyword evidence="7" id="KW-0067">ATP-binding</keyword>
<protein>
    <recommendedName>
        <fullName evidence="2">histidine kinase</fullName>
        <ecNumber evidence="2">2.7.13.3</ecNumber>
    </recommendedName>
</protein>
<feature type="transmembrane region" description="Helical" evidence="9">
    <location>
        <begin position="39"/>
        <end position="62"/>
    </location>
</feature>
<dbReference type="Proteomes" id="UP001500363">
    <property type="component" value="Unassembled WGS sequence"/>
</dbReference>
<dbReference type="PANTHER" id="PTHR24421:SF10">
    <property type="entry name" value="NITRATE_NITRITE SENSOR PROTEIN NARQ"/>
    <property type="match status" value="1"/>
</dbReference>
<evidence type="ECO:0000313" key="11">
    <source>
        <dbReference type="EMBL" id="GAA1533872.1"/>
    </source>
</evidence>
<evidence type="ECO:0000256" key="4">
    <source>
        <dbReference type="ARBA" id="ARBA00022679"/>
    </source>
</evidence>
<dbReference type="InterPro" id="IPR036890">
    <property type="entry name" value="HATPase_C_sf"/>
</dbReference>
<keyword evidence="12" id="KW-1185">Reference proteome</keyword>
<accession>A0ABP4M0A1</accession>
<keyword evidence="5" id="KW-0547">Nucleotide-binding</keyword>
<keyword evidence="6" id="KW-0418">Kinase</keyword>
<dbReference type="SUPFAM" id="SSF55874">
    <property type="entry name" value="ATPase domain of HSP90 chaperone/DNA topoisomerase II/histidine kinase"/>
    <property type="match status" value="1"/>
</dbReference>
<name>A0ABP4M0A1_9ACTN</name>
<dbReference type="SMART" id="SM00387">
    <property type="entry name" value="HATPase_c"/>
    <property type="match status" value="1"/>
</dbReference>
<dbReference type="InterPro" id="IPR005467">
    <property type="entry name" value="His_kinase_dom"/>
</dbReference>
<dbReference type="InterPro" id="IPR011712">
    <property type="entry name" value="Sig_transdc_His_kin_sub3_dim/P"/>
</dbReference>
<keyword evidence="9" id="KW-0812">Transmembrane</keyword>
<keyword evidence="3" id="KW-0597">Phosphoprotein</keyword>
<keyword evidence="8" id="KW-0902">Two-component regulatory system</keyword>
<proteinExistence type="predicted"/>
<dbReference type="InterPro" id="IPR003594">
    <property type="entry name" value="HATPase_dom"/>
</dbReference>
<evidence type="ECO:0000256" key="6">
    <source>
        <dbReference type="ARBA" id="ARBA00022777"/>
    </source>
</evidence>
<sequence>MVLGRLSGCPAAAIRLYDPRMVKLRRPRADREPLSTVGLLVRFTAAGLIVLLSLAALIAFVARQAGTEQAAESARQVTYVTARGVVEPRLTAGVIAGQPEALRAFDTAMRQYVLQASLVRVKLWDADGRVVYSDEPRLIGTRFPLGPDEAEALRVRGSVESEVSDLSRPENRFEIPYRKLLEVYVGVRGPNGEPMLFEAYFRYQAVTEAGQAAWQRFAPPSLGALLLLELVQIPFAWSLARRVQRQQRDRERLLRHAVEASDAERRRIAGELHDGVVQELTGLNYALDAMRLGNPTEGQRAELIADSASRLRGSIGSLRSLLVDIYPPNLVEEGLASALAELAAGLERAGIDVRLETEEAEHLPPAVAALLFRAAQEVVRNVASHSGAREVLISAGRSDGVATLVIDDDGRGFDESRLEERSTGGHLGLRSIGDLLAESGGMLTVRAAPGQGTRVEVEVPVG</sequence>
<evidence type="ECO:0000256" key="7">
    <source>
        <dbReference type="ARBA" id="ARBA00022840"/>
    </source>
</evidence>
<feature type="domain" description="Histidine kinase" evidence="10">
    <location>
        <begin position="271"/>
        <end position="462"/>
    </location>
</feature>
<evidence type="ECO:0000256" key="8">
    <source>
        <dbReference type="ARBA" id="ARBA00023012"/>
    </source>
</evidence>
<keyword evidence="9" id="KW-1133">Transmembrane helix</keyword>
<dbReference type="Gene3D" id="1.20.5.1930">
    <property type="match status" value="1"/>
</dbReference>